<keyword evidence="2" id="KW-1185">Reference proteome</keyword>
<protein>
    <recommendedName>
        <fullName evidence="3">TIR domain-containing protein</fullName>
    </recommendedName>
</protein>
<gene>
    <name evidence="1" type="ORF">L21SP5_02543</name>
</gene>
<dbReference type="EMBL" id="CP013118">
    <property type="protein sequence ID" value="ALO16167.1"/>
    <property type="molecule type" value="Genomic_DNA"/>
</dbReference>
<dbReference type="AlphaFoldDB" id="A0A0S2I1Q0"/>
<organism evidence="1 2">
    <name type="scientific">Salinivirga cyanobacteriivorans</name>
    <dbReference type="NCBI Taxonomy" id="1307839"/>
    <lineage>
        <taxon>Bacteria</taxon>
        <taxon>Pseudomonadati</taxon>
        <taxon>Bacteroidota</taxon>
        <taxon>Bacteroidia</taxon>
        <taxon>Bacteroidales</taxon>
        <taxon>Salinivirgaceae</taxon>
        <taxon>Salinivirga</taxon>
    </lineage>
</organism>
<dbReference type="Proteomes" id="UP000064893">
    <property type="component" value="Chromosome"/>
</dbReference>
<evidence type="ECO:0008006" key="3">
    <source>
        <dbReference type="Google" id="ProtNLM"/>
    </source>
</evidence>
<evidence type="ECO:0000313" key="1">
    <source>
        <dbReference type="EMBL" id="ALO16167.1"/>
    </source>
</evidence>
<dbReference type="STRING" id="1307839.L21SP5_02543"/>
<dbReference type="OrthoDB" id="783026at2"/>
<accession>A0A0S2I1Q0</accession>
<sequence>MESQKIFVSCATHSELVSENWIRKFSNTIRLLIENYMGKPVEIATSFDQNKTPFINKANIILMVVSSDYFEDKGVREELDLFYKKANDPETSVYQLNFTDKPEILENKDLNSSVYNFDLENPFGKVDLNNQDDYVSEKSFWLKLVDFSMTICPDCYTKPAIDKKILIAETGPDLQDARDSIIRELQHNGFRVISPFPDGLKNNIEAQFEEACTQADIIVHIVGGEKAQKANGHDIITLQNNIASNFCQKNKKTNRLIWIPEDLLIKDENQRLLIEKLKRDNAALQGAEIVQMPIETFKDILLHRVKKKAKSIHTDESKQHKVYFIYHQGQEKDTATLKQQFNLKDLNLIDPLMAEDKKELLFHHWQSLIICDSVILLFNKDHPDWLESKKKDIIKATGLGRNKPIANRILLVQPGDKPDTSLKKEFKIVENNKQALDALANDLISNTEL</sequence>
<evidence type="ECO:0000313" key="2">
    <source>
        <dbReference type="Proteomes" id="UP000064893"/>
    </source>
</evidence>
<name>A0A0S2I1Q0_9BACT</name>
<reference evidence="1 2" key="1">
    <citation type="submission" date="2015-11" db="EMBL/GenBank/DDBJ databases">
        <title>Description and complete genome sequence of a novel strain predominating in hypersaline microbial mats and representing a new family of the Bacteriodetes phylum.</title>
        <authorList>
            <person name="Spring S."/>
            <person name="Bunk B."/>
            <person name="Sproer C."/>
            <person name="Klenk H.-P."/>
        </authorList>
    </citation>
    <scope>NUCLEOTIDE SEQUENCE [LARGE SCALE GENOMIC DNA]</scope>
    <source>
        <strain evidence="1 2">L21-Spi-D4</strain>
    </source>
</reference>
<proteinExistence type="predicted"/>
<dbReference type="KEGG" id="blq:L21SP5_02543"/>
<dbReference type="RefSeq" id="WP_057953562.1">
    <property type="nucleotide sequence ID" value="NZ_CP013118.1"/>
</dbReference>